<proteinExistence type="predicted"/>
<dbReference type="EMBL" id="DRDR01000071">
    <property type="protein sequence ID" value="HDL60136.1"/>
    <property type="molecule type" value="Genomic_DNA"/>
</dbReference>
<evidence type="ECO:0000256" key="2">
    <source>
        <dbReference type="ARBA" id="ARBA00022723"/>
    </source>
</evidence>
<evidence type="ECO:0000256" key="4">
    <source>
        <dbReference type="ARBA" id="ARBA00023014"/>
    </source>
</evidence>
<dbReference type="PANTHER" id="PTHR11228">
    <property type="entry name" value="RADICAL SAM DOMAIN PROTEIN"/>
    <property type="match status" value="1"/>
</dbReference>
<feature type="domain" description="Radical SAM core" evidence="5">
    <location>
        <begin position="61"/>
        <end position="286"/>
    </location>
</feature>
<dbReference type="InterPro" id="IPR050377">
    <property type="entry name" value="Radical_SAM_PqqE_MftC-like"/>
</dbReference>
<dbReference type="CDD" id="cd01335">
    <property type="entry name" value="Radical_SAM"/>
    <property type="match status" value="1"/>
</dbReference>
<keyword evidence="1" id="KW-0949">S-adenosyl-L-methionine</keyword>
<evidence type="ECO:0000259" key="5">
    <source>
        <dbReference type="PROSITE" id="PS51918"/>
    </source>
</evidence>
<keyword evidence="4" id="KW-0411">Iron-sulfur</keyword>
<dbReference type="Pfam" id="PF13186">
    <property type="entry name" value="SPASM"/>
    <property type="match status" value="1"/>
</dbReference>
<organism evidence="6">
    <name type="scientific">candidate division WOR-3 bacterium</name>
    <dbReference type="NCBI Taxonomy" id="2052148"/>
    <lineage>
        <taxon>Bacteria</taxon>
        <taxon>Bacteria division WOR-3</taxon>
    </lineage>
</organism>
<evidence type="ECO:0000256" key="3">
    <source>
        <dbReference type="ARBA" id="ARBA00023004"/>
    </source>
</evidence>
<evidence type="ECO:0000256" key="1">
    <source>
        <dbReference type="ARBA" id="ARBA00022691"/>
    </source>
</evidence>
<dbReference type="Proteomes" id="UP000886381">
    <property type="component" value="Unassembled WGS sequence"/>
</dbReference>
<dbReference type="InterPro" id="IPR007197">
    <property type="entry name" value="rSAM"/>
</dbReference>
<comment type="caution">
    <text evidence="6">The sequence shown here is derived from an EMBL/GenBank/DDBJ whole genome shotgun (WGS) entry which is preliminary data.</text>
</comment>
<dbReference type="SFLD" id="SFLDG01386">
    <property type="entry name" value="main_SPASM_domain-containing"/>
    <property type="match status" value="1"/>
</dbReference>
<dbReference type="GO" id="GO:0003824">
    <property type="term" value="F:catalytic activity"/>
    <property type="evidence" value="ECO:0007669"/>
    <property type="project" value="InterPro"/>
</dbReference>
<feature type="non-terminal residue" evidence="6">
    <location>
        <position position="1"/>
    </location>
</feature>
<dbReference type="SMART" id="SM00729">
    <property type="entry name" value="Elp3"/>
    <property type="match status" value="1"/>
</dbReference>
<name>A0A7V0LUP4_UNCW3</name>
<accession>A0A7V0LUP4</accession>
<dbReference type="SFLD" id="SFLDS00029">
    <property type="entry name" value="Radical_SAM"/>
    <property type="match status" value="1"/>
</dbReference>
<dbReference type="InterPro" id="IPR058240">
    <property type="entry name" value="rSAM_sf"/>
</dbReference>
<dbReference type="SFLD" id="SFLDG01067">
    <property type="entry name" value="SPASM/twitch_domain_containing"/>
    <property type="match status" value="1"/>
</dbReference>
<gene>
    <name evidence="6" type="ORF">ENH14_01640</name>
</gene>
<keyword evidence="2" id="KW-0479">Metal-binding</keyword>
<dbReference type="NCBIfam" id="TIGR04085">
    <property type="entry name" value="rSAM_more_4Fe4S"/>
    <property type="match status" value="1"/>
</dbReference>
<dbReference type="Pfam" id="PF04055">
    <property type="entry name" value="Radical_SAM"/>
    <property type="match status" value="1"/>
</dbReference>
<dbReference type="SUPFAM" id="SSF102114">
    <property type="entry name" value="Radical SAM enzymes"/>
    <property type="match status" value="1"/>
</dbReference>
<evidence type="ECO:0000313" key="6">
    <source>
        <dbReference type="EMBL" id="HDL60136.1"/>
    </source>
</evidence>
<dbReference type="GO" id="GO:0051536">
    <property type="term" value="F:iron-sulfur cluster binding"/>
    <property type="evidence" value="ECO:0007669"/>
    <property type="project" value="UniProtKB-KW"/>
</dbReference>
<dbReference type="InterPro" id="IPR013785">
    <property type="entry name" value="Aldolase_TIM"/>
</dbReference>
<dbReference type="Gene3D" id="3.20.20.70">
    <property type="entry name" value="Aldolase class I"/>
    <property type="match status" value="1"/>
</dbReference>
<dbReference type="GO" id="GO:0046872">
    <property type="term" value="F:metal ion binding"/>
    <property type="evidence" value="ECO:0007669"/>
    <property type="project" value="UniProtKB-KW"/>
</dbReference>
<dbReference type="PROSITE" id="PS51918">
    <property type="entry name" value="RADICAL_SAM"/>
    <property type="match status" value="1"/>
</dbReference>
<dbReference type="PANTHER" id="PTHR11228:SF7">
    <property type="entry name" value="PQQA PEPTIDE CYCLASE"/>
    <property type="match status" value="1"/>
</dbReference>
<protein>
    <submittedName>
        <fullName evidence="6">Radical SAM protein</fullName>
    </submittedName>
</protein>
<dbReference type="InterPro" id="IPR023885">
    <property type="entry name" value="4Fe4S-binding_SPASM_dom"/>
</dbReference>
<sequence length="393" mass="45055">FMSIDGTKTLNEIVKSLYFVKDQEDLEDFLKFIEKAASYGDIVFSERPVKVHLKVSGDRNHYIPTHVMVELTYRCNLSCSHCYARYYRNNVELGAKKWVEKLRMMKELGVRYVEFTGGEPLIKNDFVKILSYCLQNFHRVGILTNGYSFKSEILKIIKDYKDKVLVNISLDSSDPDEHNKFRGRSDAFQKTVATIRILAEEDIFVRVTMSVYEHNIERIESTLILAKEAGAKSFVWGPVLPFGKGKKFDTVSIVTSAKFIERTEELSKKYKDFVAVLEGDKLESIDYFGNCGLGWRSVTLSPDGKVRACPFLKPSKDFVLGDIKKQSPLTIFQNKKIFLYRSLEAPGPGICSDCENLIFCKGCIVRGLQMAKSKRVKCNWYKANEEVLECLFK</sequence>
<dbReference type="AlphaFoldDB" id="A0A7V0LUP4"/>
<reference evidence="6" key="1">
    <citation type="journal article" date="2020" name="mSystems">
        <title>Genome- and Community-Level Interaction Insights into Carbon Utilization and Element Cycling Functions of Hydrothermarchaeota in Hydrothermal Sediment.</title>
        <authorList>
            <person name="Zhou Z."/>
            <person name="Liu Y."/>
            <person name="Xu W."/>
            <person name="Pan J."/>
            <person name="Luo Z.H."/>
            <person name="Li M."/>
        </authorList>
    </citation>
    <scope>NUCLEOTIDE SEQUENCE [LARGE SCALE GENOMIC DNA]</scope>
    <source>
        <strain evidence="6">HyVt-28</strain>
    </source>
</reference>
<keyword evidence="3" id="KW-0408">Iron</keyword>
<dbReference type="InterPro" id="IPR006638">
    <property type="entry name" value="Elp3/MiaA/NifB-like_rSAM"/>
</dbReference>